<dbReference type="EMBL" id="LCCE01000053">
    <property type="protein sequence ID" value="KKS24909.1"/>
    <property type="molecule type" value="Genomic_DNA"/>
</dbReference>
<evidence type="ECO:0000256" key="2">
    <source>
        <dbReference type="ARBA" id="ARBA00022679"/>
    </source>
</evidence>
<dbReference type="Gene3D" id="3.40.50.150">
    <property type="entry name" value="Vaccinia Virus protein VP39"/>
    <property type="match status" value="1"/>
</dbReference>
<dbReference type="Proteomes" id="UP000033859">
    <property type="component" value="Unassembled WGS sequence"/>
</dbReference>
<dbReference type="Gene3D" id="3.90.120.10">
    <property type="entry name" value="DNA Methylase, subunit A, domain 2"/>
    <property type="match status" value="1"/>
</dbReference>
<dbReference type="GO" id="GO:0044027">
    <property type="term" value="P:negative regulation of gene expression via chromosomal CpG island methylation"/>
    <property type="evidence" value="ECO:0007669"/>
    <property type="project" value="TreeGrafter"/>
</dbReference>
<sequence length="354" mass="39342">MSKRIKKGKNKFTAIDLFSGAGGLTVGLKAAGFNVVAAVEIDKDAVNTYRANHPEVHVFHKDIRKLRGIEILKAANVKKIDLIAGCPPCQGFSKLTDKNKEEDPRNQLVIEMARMVGELKPNICMMENVPGLDGRGSPLLKKFEIKLESLGYVINKKVLQMADYGVPQSRRRLVLLAGHGFKVDLPEPAWVALHKVLKKAAKPISYSEAKIKGGPQKYGWHVVRNLKLISIDRLKHLTPGGSRMALPLRLRPKCHKNAKGFQNVYGRMSWDEVAPTITSGCTTLSAGRFGHPKENRTISVREAALIQTFPKTYRFKAEMIEKACELVGNALPCKFAFVASLRCYRAMEEVNSNL</sequence>
<dbReference type="GO" id="GO:0003886">
    <property type="term" value="F:DNA (cytosine-5-)-methyltransferase activity"/>
    <property type="evidence" value="ECO:0007669"/>
    <property type="project" value="UniProtKB-EC"/>
</dbReference>
<dbReference type="GO" id="GO:0009307">
    <property type="term" value="P:DNA restriction-modification system"/>
    <property type="evidence" value="ECO:0007669"/>
    <property type="project" value="UniProtKB-KW"/>
</dbReference>
<gene>
    <name evidence="8" type="ORF">UU84_C0053G0005</name>
</gene>
<dbReference type="GO" id="GO:0032259">
    <property type="term" value="P:methylation"/>
    <property type="evidence" value="ECO:0007669"/>
    <property type="project" value="UniProtKB-KW"/>
</dbReference>
<dbReference type="PRINTS" id="PR00105">
    <property type="entry name" value="C5METTRFRASE"/>
</dbReference>
<accession>A0A0G0XJ40</accession>
<dbReference type="GO" id="GO:0003677">
    <property type="term" value="F:DNA binding"/>
    <property type="evidence" value="ECO:0007669"/>
    <property type="project" value="TreeGrafter"/>
</dbReference>
<protein>
    <recommendedName>
        <fullName evidence="7">Cytosine-specific methyltransferase</fullName>
        <ecNumber evidence="7">2.1.1.37</ecNumber>
    </recommendedName>
</protein>
<proteinExistence type="inferred from homology"/>
<dbReference type="SUPFAM" id="SSF53335">
    <property type="entry name" value="S-adenosyl-L-methionine-dependent methyltransferases"/>
    <property type="match status" value="1"/>
</dbReference>
<dbReference type="AlphaFoldDB" id="A0A0G0XJ40"/>
<evidence type="ECO:0000256" key="5">
    <source>
        <dbReference type="PROSITE-ProRule" id="PRU01016"/>
    </source>
</evidence>
<evidence type="ECO:0000313" key="9">
    <source>
        <dbReference type="Proteomes" id="UP000033859"/>
    </source>
</evidence>
<reference evidence="8 9" key="1">
    <citation type="journal article" date="2015" name="Nature">
        <title>rRNA introns, odd ribosomes, and small enigmatic genomes across a large radiation of phyla.</title>
        <authorList>
            <person name="Brown C.T."/>
            <person name="Hug L.A."/>
            <person name="Thomas B.C."/>
            <person name="Sharon I."/>
            <person name="Castelle C.J."/>
            <person name="Singh A."/>
            <person name="Wilkins M.J."/>
            <person name="Williams K.H."/>
            <person name="Banfield J.F."/>
        </authorList>
    </citation>
    <scope>NUCLEOTIDE SEQUENCE [LARGE SCALE GENOMIC DNA]</scope>
</reference>
<dbReference type="PROSITE" id="PS51679">
    <property type="entry name" value="SAM_MT_C5"/>
    <property type="match status" value="1"/>
</dbReference>
<dbReference type="PANTHER" id="PTHR10629:SF52">
    <property type="entry name" value="DNA (CYTOSINE-5)-METHYLTRANSFERASE 1"/>
    <property type="match status" value="1"/>
</dbReference>
<keyword evidence="1 5" id="KW-0489">Methyltransferase</keyword>
<keyword evidence="3 5" id="KW-0949">S-adenosyl-L-methionine</keyword>
<comment type="caution">
    <text evidence="8">The sequence shown here is derived from an EMBL/GenBank/DDBJ whole genome shotgun (WGS) entry which is preliminary data.</text>
</comment>
<dbReference type="Pfam" id="PF00145">
    <property type="entry name" value="DNA_methylase"/>
    <property type="match status" value="1"/>
</dbReference>
<dbReference type="PROSITE" id="PS00094">
    <property type="entry name" value="C5_MTASE_1"/>
    <property type="match status" value="1"/>
</dbReference>
<feature type="active site" evidence="5">
    <location>
        <position position="89"/>
    </location>
</feature>
<organism evidence="8 9">
    <name type="scientific">Candidatus Yanofskybacteria bacterium GW2011_GWC2_41_9</name>
    <dbReference type="NCBI Taxonomy" id="1619029"/>
    <lineage>
        <taxon>Bacteria</taxon>
        <taxon>Candidatus Yanofskyibacteriota</taxon>
    </lineage>
</organism>
<comment type="catalytic activity">
    <reaction evidence="7">
        <text>a 2'-deoxycytidine in DNA + S-adenosyl-L-methionine = a 5-methyl-2'-deoxycytidine in DNA + S-adenosyl-L-homocysteine + H(+)</text>
        <dbReference type="Rhea" id="RHEA:13681"/>
        <dbReference type="Rhea" id="RHEA-COMP:11369"/>
        <dbReference type="Rhea" id="RHEA-COMP:11370"/>
        <dbReference type="ChEBI" id="CHEBI:15378"/>
        <dbReference type="ChEBI" id="CHEBI:57856"/>
        <dbReference type="ChEBI" id="CHEBI:59789"/>
        <dbReference type="ChEBI" id="CHEBI:85452"/>
        <dbReference type="ChEBI" id="CHEBI:85454"/>
        <dbReference type="EC" id="2.1.1.37"/>
    </reaction>
</comment>
<dbReference type="PANTHER" id="PTHR10629">
    <property type="entry name" value="CYTOSINE-SPECIFIC METHYLTRANSFERASE"/>
    <property type="match status" value="1"/>
</dbReference>
<dbReference type="PATRIC" id="fig|1619029.3.peg.757"/>
<evidence type="ECO:0000313" key="8">
    <source>
        <dbReference type="EMBL" id="KKS24909.1"/>
    </source>
</evidence>
<dbReference type="InterPro" id="IPR001525">
    <property type="entry name" value="C5_MeTfrase"/>
</dbReference>
<dbReference type="InterPro" id="IPR018117">
    <property type="entry name" value="C5_DNA_meth_AS"/>
</dbReference>
<evidence type="ECO:0000256" key="1">
    <source>
        <dbReference type="ARBA" id="ARBA00022603"/>
    </source>
</evidence>
<keyword evidence="2 5" id="KW-0808">Transferase</keyword>
<dbReference type="NCBIfam" id="TIGR00675">
    <property type="entry name" value="dcm"/>
    <property type="match status" value="1"/>
</dbReference>
<evidence type="ECO:0000256" key="7">
    <source>
        <dbReference type="RuleBase" id="RU000417"/>
    </source>
</evidence>
<dbReference type="InterPro" id="IPR029063">
    <property type="entry name" value="SAM-dependent_MTases_sf"/>
</dbReference>
<name>A0A0G0XJ40_9BACT</name>
<evidence type="ECO:0000256" key="6">
    <source>
        <dbReference type="RuleBase" id="RU000416"/>
    </source>
</evidence>
<evidence type="ECO:0000256" key="3">
    <source>
        <dbReference type="ARBA" id="ARBA00022691"/>
    </source>
</evidence>
<evidence type="ECO:0000256" key="4">
    <source>
        <dbReference type="ARBA" id="ARBA00022747"/>
    </source>
</evidence>
<dbReference type="InterPro" id="IPR050390">
    <property type="entry name" value="C5-Methyltransferase"/>
</dbReference>
<keyword evidence="4" id="KW-0680">Restriction system</keyword>
<dbReference type="EC" id="2.1.1.37" evidence="7"/>
<comment type="similarity">
    <text evidence="5 6">Belongs to the class I-like SAM-binding methyltransferase superfamily. C5-methyltransferase family.</text>
</comment>